<dbReference type="InterPro" id="IPR007072">
    <property type="entry name" value="RNMT_CmcI"/>
</dbReference>
<dbReference type="EMBL" id="SNRY01000017">
    <property type="protein sequence ID" value="KAA6351175.1"/>
    <property type="molecule type" value="Genomic_DNA"/>
</dbReference>
<dbReference type="GO" id="GO:0008610">
    <property type="term" value="P:lipid biosynthetic process"/>
    <property type="evidence" value="ECO:0007669"/>
    <property type="project" value="InterPro"/>
</dbReference>
<evidence type="ECO:0000313" key="2">
    <source>
        <dbReference type="EMBL" id="KAA6351175.1"/>
    </source>
</evidence>
<sequence length="257" mass="30325">MIKQWLKGKFLTLSISNKIRVVKLRNFFQNILSFGIRKNLNQLGRIYGTDKIGSHYYTPHYMTHLKKFRHKKINLFEIGVGGYEKPYEGGKSLRMWKKYFPFGRIFSIDIYDKSAIQEKRIKIFKGSQTDKSFLDMVTKEIGDIDIIIDDGSHINEHIIETFNILFPKLKDGGIYVIEDTQTSYWPDWGGDSENLNNPKTAMNYFKSLTDALNNQEFINPNYKQNYFDRKIVSMHFYHNLIFIYKGNNNEKSNLILK</sequence>
<protein>
    <submittedName>
        <fullName evidence="2">Mycinamicin VI 2''-O-methyltransferase</fullName>
        <ecNumber evidence="2">2.1.1.238</ecNumber>
    </submittedName>
</protein>
<proteinExistence type="predicted"/>
<comment type="caution">
    <text evidence="2">The sequence shown here is derived from an EMBL/GenBank/DDBJ whole genome shotgun (WGS) entry which is preliminary data.</text>
</comment>
<dbReference type="SUPFAM" id="SSF53335">
    <property type="entry name" value="S-adenosyl-L-methionine-dependent methyltransferases"/>
    <property type="match status" value="1"/>
</dbReference>
<dbReference type="EC" id="2.1.1.238" evidence="2"/>
<dbReference type="EMBL" id="SNRY01000017">
    <property type="protein sequence ID" value="KAA6351166.1"/>
    <property type="molecule type" value="Genomic_DNA"/>
</dbReference>
<gene>
    <name evidence="1" type="ORF">EZS27_001466</name>
    <name evidence="2" type="ORF">EZS27_001475</name>
</gene>
<dbReference type="Pfam" id="PF04989">
    <property type="entry name" value="RMNT_CmcI"/>
    <property type="match status" value="1"/>
</dbReference>
<reference evidence="2" key="1">
    <citation type="submission" date="2019-03" db="EMBL/GenBank/DDBJ databases">
        <title>Single cell metagenomics reveals metabolic interactions within the superorganism composed of flagellate Streblomastix strix and complex community of Bacteroidetes bacteria on its surface.</title>
        <authorList>
            <person name="Treitli S.C."/>
            <person name="Kolisko M."/>
            <person name="Husnik F."/>
            <person name="Keeling P."/>
            <person name="Hampl V."/>
        </authorList>
    </citation>
    <scope>NUCLEOTIDE SEQUENCE</scope>
    <source>
        <strain evidence="2">STM</strain>
    </source>
</reference>
<accession>A0A5J4T174</accession>
<keyword evidence="2" id="KW-0808">Transferase</keyword>
<dbReference type="Gene3D" id="3.40.50.150">
    <property type="entry name" value="Vaccinia Virus protein VP39"/>
    <property type="match status" value="1"/>
</dbReference>
<dbReference type="AlphaFoldDB" id="A0A5J4T174"/>
<dbReference type="GO" id="GO:0032259">
    <property type="term" value="P:methylation"/>
    <property type="evidence" value="ECO:0007669"/>
    <property type="project" value="UniProtKB-KW"/>
</dbReference>
<organism evidence="2">
    <name type="scientific">termite gut metagenome</name>
    <dbReference type="NCBI Taxonomy" id="433724"/>
    <lineage>
        <taxon>unclassified sequences</taxon>
        <taxon>metagenomes</taxon>
        <taxon>organismal metagenomes</taxon>
    </lineage>
</organism>
<dbReference type="InterPro" id="IPR029063">
    <property type="entry name" value="SAM-dependent_MTases_sf"/>
</dbReference>
<dbReference type="GO" id="GO:0102302">
    <property type="term" value="F:mycinamicin VI 2''-O-methyltransferase activity"/>
    <property type="evidence" value="ECO:0007669"/>
    <property type="project" value="UniProtKB-EC"/>
</dbReference>
<keyword evidence="2" id="KW-0489">Methyltransferase</keyword>
<evidence type="ECO:0000313" key="1">
    <source>
        <dbReference type="EMBL" id="KAA6351166.1"/>
    </source>
</evidence>
<name>A0A5J4T174_9ZZZZ</name>